<dbReference type="Proteomes" id="UP000515153">
    <property type="component" value="Chromosome I"/>
</dbReference>
<evidence type="ECO:0000256" key="1">
    <source>
        <dbReference type="ARBA" id="ARBA00022450"/>
    </source>
</evidence>
<evidence type="ECO:0000259" key="5">
    <source>
        <dbReference type="PROSITE" id="PS50075"/>
    </source>
</evidence>
<evidence type="ECO:0000256" key="4">
    <source>
        <dbReference type="ARBA" id="ARBA00023268"/>
    </source>
</evidence>
<keyword evidence="4" id="KW-0511">Multifunctional enzyme</keyword>
<accession>A0A6P8B3Y2</accession>
<dbReference type="KEGG" id="pgri:PgNI_06630"/>
<reference evidence="7" key="2">
    <citation type="submission" date="2019-10" db="EMBL/GenBank/DDBJ databases">
        <authorList>
            <consortium name="NCBI Genome Project"/>
        </authorList>
    </citation>
    <scope>NUCLEOTIDE SEQUENCE</scope>
    <source>
        <strain evidence="7">NI907</strain>
    </source>
</reference>
<keyword evidence="1" id="KW-0596">Phosphopantetheine</keyword>
<keyword evidence="2" id="KW-0597">Phosphoprotein</keyword>
<dbReference type="Gene3D" id="1.10.1200.10">
    <property type="entry name" value="ACP-like"/>
    <property type="match status" value="1"/>
</dbReference>
<gene>
    <name evidence="7" type="ORF">PgNI_06630</name>
</gene>
<dbReference type="GO" id="GO:0004312">
    <property type="term" value="F:fatty acid synthase activity"/>
    <property type="evidence" value="ECO:0007669"/>
    <property type="project" value="TreeGrafter"/>
</dbReference>
<dbReference type="Pfam" id="PF00550">
    <property type="entry name" value="PP-binding"/>
    <property type="match status" value="1"/>
</dbReference>
<dbReference type="GO" id="GO:0031177">
    <property type="term" value="F:phosphopantetheine binding"/>
    <property type="evidence" value="ECO:0007669"/>
    <property type="project" value="InterPro"/>
</dbReference>
<reference evidence="6 7" key="1">
    <citation type="journal article" date="2019" name="Mol. Biol. Evol.">
        <title>Blast fungal genomes show frequent chromosomal changes, gene gains and losses, and effector gene turnover.</title>
        <authorList>
            <person name="Gomez Luciano L.B."/>
            <person name="Jason Tsai I."/>
            <person name="Chuma I."/>
            <person name="Tosa Y."/>
            <person name="Chen Y.H."/>
            <person name="Li J.Y."/>
            <person name="Li M.Y."/>
            <person name="Jade Lu M.Y."/>
            <person name="Nakayashiki H."/>
            <person name="Li W.H."/>
        </authorList>
    </citation>
    <scope>NUCLEOTIDE SEQUENCE [LARGE SCALE GENOMIC DNA]</scope>
    <source>
        <strain evidence="6 7">NI907</strain>
    </source>
</reference>
<evidence type="ECO:0000256" key="3">
    <source>
        <dbReference type="ARBA" id="ARBA00023002"/>
    </source>
</evidence>
<dbReference type="SUPFAM" id="SSF51735">
    <property type="entry name" value="NAD(P)-binding Rossmann-fold domains"/>
    <property type="match status" value="3"/>
</dbReference>
<dbReference type="InterPro" id="IPR011032">
    <property type="entry name" value="GroES-like_sf"/>
</dbReference>
<dbReference type="PANTHER" id="PTHR43775">
    <property type="entry name" value="FATTY ACID SYNTHASE"/>
    <property type="match status" value="1"/>
</dbReference>
<dbReference type="PROSITE" id="PS50075">
    <property type="entry name" value="CARRIER"/>
    <property type="match status" value="1"/>
</dbReference>
<dbReference type="PANTHER" id="PTHR43775:SF40">
    <property type="entry name" value="NORSOLORINIC ACID SYNTHASE STCA"/>
    <property type="match status" value="1"/>
</dbReference>
<organism evidence="6 7">
    <name type="scientific">Pyricularia grisea</name>
    <name type="common">Crabgrass-specific blast fungus</name>
    <name type="synonym">Magnaporthe grisea</name>
    <dbReference type="NCBI Taxonomy" id="148305"/>
    <lineage>
        <taxon>Eukaryota</taxon>
        <taxon>Fungi</taxon>
        <taxon>Dikarya</taxon>
        <taxon>Ascomycota</taxon>
        <taxon>Pezizomycotina</taxon>
        <taxon>Sordariomycetes</taxon>
        <taxon>Sordariomycetidae</taxon>
        <taxon>Magnaporthales</taxon>
        <taxon>Pyriculariaceae</taxon>
        <taxon>Pyricularia</taxon>
    </lineage>
</organism>
<keyword evidence="3" id="KW-0560">Oxidoreductase</keyword>
<proteinExistence type="predicted"/>
<dbReference type="InterPro" id="IPR036291">
    <property type="entry name" value="NAD(P)-bd_dom_sf"/>
</dbReference>
<dbReference type="InterPro" id="IPR020806">
    <property type="entry name" value="PKS_PP-bd"/>
</dbReference>
<dbReference type="InterPro" id="IPR057326">
    <property type="entry name" value="KR_dom"/>
</dbReference>
<dbReference type="InterPro" id="IPR020843">
    <property type="entry name" value="ER"/>
</dbReference>
<feature type="domain" description="Carrier" evidence="5">
    <location>
        <begin position="945"/>
        <end position="1027"/>
    </location>
</feature>
<dbReference type="GO" id="GO:0006633">
    <property type="term" value="P:fatty acid biosynthetic process"/>
    <property type="evidence" value="ECO:0007669"/>
    <property type="project" value="TreeGrafter"/>
</dbReference>
<sequence>VLDQLAPFTNGHEIYRGIKRCTVVGESDEELKPWKELTSKAQTLFDFRTAFPTEGPEAIPVKFDLIITGNDKVDLETLKPMLNEGGRLVAWDQQVPEKSITIPEGFEGTELLLDEQHITIATLRRAVDTTTPVAVSLLVSDNVNADTTQGTEALLRAKLQGRGIETRMVHLKDAINFASQPIISLLDMGKDVINSWTAEQFEYIRQLMAMASHIFWVTQSGLGCEPSEDGLKSAGIAGFLRVMRNEYPNVKLAHLDLSPAFDFAASAPTKLVIDTWLRSVNSDAELELAERDGHLLLPRVVAAPGVDQEVALSIGTAPAIPTALAHHASLEPHEGAGGKRLVWTRDTEVGGPLGSEDVEIRVSHLSVDCGRLGHGTKLLGSFITGCVTRTGPSVSGLSCGDMVIAVGGRDRRTLIRRPWATVLPLPHKLDVEFAAIQVWLHITARYIINHISRVARHEALLIQDGATGLGQALIHTAQRAGAEIFVTVDTFAQQADLMQRFGLPSSSVVVMGAHITSLDAYLQSKVGRKGLHVVVASAAGTPLVRLLSSTLSDFARVAIIGPQDTSGTRLAIRANIQITAVDPTQLLHKRPTLVARLLAEVSGVFAEGEVPAILPQTRFSVANLPQALAWLQKPDSAGIASVHFDNDAQVPVVPAPPPRLQLNSEATYVLVGGLGSLGMRIADLLADHGAKHVSFLSRSGDRTRCAQQLAALEARGCGVAIFACDVVSVHAVKDTIAELGKLGRPVKGLVQCAMVLQDSIFAKMTHAQWTAAFAPKVAGTWNLHKELPADMDFFVMLSSVVSIIGNMAQANYAAGNAYMDALARFRRAQGLPAVSINAGLVRDSGHSVDGSNMTEYLDRFRHIISVSTDLDELSLAVIAAMRGTTADGSLTPPQFVFTMSDSLDPTVNDTWAIDRKFVHRLAISGNAAGTDSVAGPGVAETLAAASSLDEATVVVSDSLKMLLAPGLNMQPSDVSDESPLYNIGVDSFKAVEVRNRVVRELESDISVFELLSSNTLAQTSRIIASRSRLVPGAARTDGGDETEGVN</sequence>
<protein>
    <recommendedName>
        <fullName evidence="5">Carrier domain-containing protein</fullName>
    </recommendedName>
</protein>
<dbReference type="Pfam" id="PF08659">
    <property type="entry name" value="KR"/>
    <property type="match status" value="1"/>
</dbReference>
<dbReference type="SMART" id="SM00829">
    <property type="entry name" value="PKS_ER"/>
    <property type="match status" value="1"/>
</dbReference>
<dbReference type="InterPro" id="IPR050091">
    <property type="entry name" value="PKS_NRPS_Biosynth_Enz"/>
</dbReference>
<dbReference type="GO" id="GO:0016491">
    <property type="term" value="F:oxidoreductase activity"/>
    <property type="evidence" value="ECO:0007669"/>
    <property type="project" value="UniProtKB-KW"/>
</dbReference>
<dbReference type="SUPFAM" id="SSF50129">
    <property type="entry name" value="GroES-like"/>
    <property type="match status" value="1"/>
</dbReference>
<dbReference type="RefSeq" id="XP_030981873.1">
    <property type="nucleotide sequence ID" value="XM_031126651.1"/>
</dbReference>
<dbReference type="GeneID" id="41961560"/>
<evidence type="ECO:0000313" key="6">
    <source>
        <dbReference type="Proteomes" id="UP000515153"/>
    </source>
</evidence>
<dbReference type="Gene3D" id="3.40.50.720">
    <property type="entry name" value="NAD(P)-binding Rossmann-like Domain"/>
    <property type="match status" value="3"/>
</dbReference>
<feature type="non-terminal residue" evidence="7">
    <location>
        <position position="1"/>
    </location>
</feature>
<dbReference type="CDD" id="cd05195">
    <property type="entry name" value="enoyl_red"/>
    <property type="match status" value="1"/>
</dbReference>
<keyword evidence="6" id="KW-1185">Reference proteome</keyword>
<dbReference type="SUPFAM" id="SSF47336">
    <property type="entry name" value="ACP-like"/>
    <property type="match status" value="1"/>
</dbReference>
<evidence type="ECO:0000256" key="2">
    <source>
        <dbReference type="ARBA" id="ARBA00022553"/>
    </source>
</evidence>
<name>A0A6P8B3Y2_PYRGI</name>
<dbReference type="InterPro" id="IPR013968">
    <property type="entry name" value="PKS_KR"/>
</dbReference>
<reference evidence="7" key="3">
    <citation type="submission" date="2025-08" db="UniProtKB">
        <authorList>
            <consortium name="RefSeq"/>
        </authorList>
    </citation>
    <scope>IDENTIFICATION</scope>
    <source>
        <strain evidence="7">NI907</strain>
    </source>
</reference>
<dbReference type="AlphaFoldDB" id="A0A6P8B3Y2"/>
<dbReference type="InterPro" id="IPR009081">
    <property type="entry name" value="PP-bd_ACP"/>
</dbReference>
<evidence type="ECO:0000313" key="7">
    <source>
        <dbReference type="RefSeq" id="XP_030981873.1"/>
    </source>
</evidence>
<dbReference type="InterPro" id="IPR036736">
    <property type="entry name" value="ACP-like_sf"/>
</dbReference>
<dbReference type="Gene3D" id="3.90.180.10">
    <property type="entry name" value="Medium-chain alcohol dehydrogenases, catalytic domain"/>
    <property type="match status" value="1"/>
</dbReference>
<dbReference type="SMART" id="SM00822">
    <property type="entry name" value="PKS_KR"/>
    <property type="match status" value="1"/>
</dbReference>
<dbReference type="GO" id="GO:0044550">
    <property type="term" value="P:secondary metabolite biosynthetic process"/>
    <property type="evidence" value="ECO:0007669"/>
    <property type="project" value="TreeGrafter"/>
</dbReference>
<dbReference type="SMART" id="SM00823">
    <property type="entry name" value="PKS_PP"/>
    <property type="match status" value="1"/>
</dbReference>